<dbReference type="PANTHER" id="PTHR43130">
    <property type="entry name" value="ARAC-FAMILY TRANSCRIPTIONAL REGULATOR"/>
    <property type="match status" value="1"/>
</dbReference>
<evidence type="ECO:0000259" key="1">
    <source>
        <dbReference type="Pfam" id="PF01965"/>
    </source>
</evidence>
<evidence type="ECO:0000313" key="2">
    <source>
        <dbReference type="EMBL" id="MFC4302625.1"/>
    </source>
</evidence>
<dbReference type="InterPro" id="IPR029062">
    <property type="entry name" value="Class_I_gatase-like"/>
</dbReference>
<dbReference type="PANTHER" id="PTHR43130:SF2">
    <property type="entry name" value="DJ-1_PFPI DOMAIN-CONTAINING PROTEIN"/>
    <property type="match status" value="1"/>
</dbReference>
<dbReference type="CDD" id="cd03139">
    <property type="entry name" value="GATase1_PfpI_2"/>
    <property type="match status" value="1"/>
</dbReference>
<dbReference type="GO" id="GO:0016829">
    <property type="term" value="F:lyase activity"/>
    <property type="evidence" value="ECO:0007669"/>
    <property type="project" value="UniProtKB-KW"/>
</dbReference>
<gene>
    <name evidence="2" type="ORF">ACFO1S_04115</name>
</gene>
<feature type="domain" description="DJ-1/PfpI" evidence="1">
    <location>
        <begin position="1"/>
        <end position="181"/>
    </location>
</feature>
<dbReference type="InterPro" id="IPR052158">
    <property type="entry name" value="INH-QAR"/>
</dbReference>
<dbReference type="Pfam" id="PF01965">
    <property type="entry name" value="DJ-1_PfpI"/>
    <property type="match status" value="1"/>
</dbReference>
<sequence length="223" mass="23324">MKIQVVLFDGFDMLDVIAPFEVLGGASILALGEASVQFVSAEGRGKVQSGMYRVELEATGQLDPNEAGIIVIPGGAGDMQGDGPGSILAYLKQASESALKPLMQQAMDNPEVIVATVCGGSTVLGMMGLLQGRHAVTHHLGIDTLPALGAIPVRARVVDDGNLVSSGGVTSGIDLAMYLAERIWGSPISTELESVFEHERRGTVWKREEARSVAGLPLASGDR</sequence>
<keyword evidence="2" id="KW-0456">Lyase</keyword>
<accession>A0ABV8S6G3</accession>
<comment type="caution">
    <text evidence="2">The sequence shown here is derived from an EMBL/GenBank/DDBJ whole genome shotgun (WGS) entry which is preliminary data.</text>
</comment>
<dbReference type="Proteomes" id="UP001595755">
    <property type="component" value="Unassembled WGS sequence"/>
</dbReference>
<keyword evidence="3" id="KW-1185">Reference proteome</keyword>
<name>A0ABV8S6G3_9BACL</name>
<proteinExistence type="predicted"/>
<dbReference type="InterPro" id="IPR002818">
    <property type="entry name" value="DJ-1/PfpI"/>
</dbReference>
<dbReference type="Gene3D" id="3.40.50.880">
    <property type="match status" value="1"/>
</dbReference>
<reference evidence="3" key="1">
    <citation type="journal article" date="2019" name="Int. J. Syst. Evol. Microbiol.">
        <title>The Global Catalogue of Microorganisms (GCM) 10K type strain sequencing project: providing services to taxonomists for standard genome sequencing and annotation.</title>
        <authorList>
            <consortium name="The Broad Institute Genomics Platform"/>
            <consortium name="The Broad Institute Genome Sequencing Center for Infectious Disease"/>
            <person name="Wu L."/>
            <person name="Ma J."/>
        </authorList>
    </citation>
    <scope>NUCLEOTIDE SEQUENCE [LARGE SCALE GENOMIC DNA]</scope>
    <source>
        <strain evidence="3">CGMCC 4.1641</strain>
    </source>
</reference>
<protein>
    <submittedName>
        <fullName evidence="2">DJ-1/PfpI family protein</fullName>
        <ecNumber evidence="2">4.2.1.-</ecNumber>
    </submittedName>
</protein>
<evidence type="ECO:0000313" key="3">
    <source>
        <dbReference type="Proteomes" id="UP001595755"/>
    </source>
</evidence>
<organism evidence="2 3">
    <name type="scientific">Cohnella boryungensis</name>
    <dbReference type="NCBI Taxonomy" id="768479"/>
    <lineage>
        <taxon>Bacteria</taxon>
        <taxon>Bacillati</taxon>
        <taxon>Bacillota</taxon>
        <taxon>Bacilli</taxon>
        <taxon>Bacillales</taxon>
        <taxon>Paenibacillaceae</taxon>
        <taxon>Cohnella</taxon>
    </lineage>
</organism>
<dbReference type="SUPFAM" id="SSF52317">
    <property type="entry name" value="Class I glutamine amidotransferase-like"/>
    <property type="match status" value="1"/>
</dbReference>
<dbReference type="RefSeq" id="WP_204604398.1">
    <property type="nucleotide sequence ID" value="NZ_JBHSED010000004.1"/>
</dbReference>
<dbReference type="EMBL" id="JBHSED010000004">
    <property type="protein sequence ID" value="MFC4302625.1"/>
    <property type="molecule type" value="Genomic_DNA"/>
</dbReference>
<dbReference type="EC" id="4.2.1.-" evidence="2"/>